<dbReference type="Proteomes" id="UP001151760">
    <property type="component" value="Unassembled WGS sequence"/>
</dbReference>
<feature type="region of interest" description="Disordered" evidence="1">
    <location>
        <begin position="43"/>
        <end position="79"/>
    </location>
</feature>
<sequence>MAGWKPKDLKTKSFANVQRLFDKAMKMVNTFVDMDTYLVKESSKKAEAETAQESSSKRAGEVLEQESSKKQKVDDDKGPKELKQCMEIISDDEDDVTIEATPLSTKSPTIVDYKIYKKGKKSYFQIIRADDTYFDETRFGGVTMLSLEHFDVVTRDCDAVSTYCMPSHDHLRVKLQSCPVSSQIESKSRVVNGMMIGVDGCPVVFNGDVSTTDDSNSNEEMRANGVD</sequence>
<evidence type="ECO:0000313" key="3">
    <source>
        <dbReference type="Proteomes" id="UP001151760"/>
    </source>
</evidence>
<dbReference type="EMBL" id="BQNB010012753">
    <property type="protein sequence ID" value="GJT07458.1"/>
    <property type="molecule type" value="Genomic_DNA"/>
</dbReference>
<reference evidence="2" key="2">
    <citation type="submission" date="2022-01" db="EMBL/GenBank/DDBJ databases">
        <authorList>
            <person name="Yamashiro T."/>
            <person name="Shiraishi A."/>
            <person name="Satake H."/>
            <person name="Nakayama K."/>
        </authorList>
    </citation>
    <scope>NUCLEOTIDE SEQUENCE</scope>
</reference>
<name>A0ABQ5B1M2_9ASTR</name>
<evidence type="ECO:0000256" key="1">
    <source>
        <dbReference type="SAM" id="MobiDB-lite"/>
    </source>
</evidence>
<organism evidence="2 3">
    <name type="scientific">Tanacetum coccineum</name>
    <dbReference type="NCBI Taxonomy" id="301880"/>
    <lineage>
        <taxon>Eukaryota</taxon>
        <taxon>Viridiplantae</taxon>
        <taxon>Streptophyta</taxon>
        <taxon>Embryophyta</taxon>
        <taxon>Tracheophyta</taxon>
        <taxon>Spermatophyta</taxon>
        <taxon>Magnoliopsida</taxon>
        <taxon>eudicotyledons</taxon>
        <taxon>Gunneridae</taxon>
        <taxon>Pentapetalae</taxon>
        <taxon>asterids</taxon>
        <taxon>campanulids</taxon>
        <taxon>Asterales</taxon>
        <taxon>Asteraceae</taxon>
        <taxon>Asteroideae</taxon>
        <taxon>Anthemideae</taxon>
        <taxon>Anthemidinae</taxon>
        <taxon>Tanacetum</taxon>
    </lineage>
</organism>
<evidence type="ECO:0000313" key="2">
    <source>
        <dbReference type="EMBL" id="GJT07458.1"/>
    </source>
</evidence>
<accession>A0ABQ5B1M2</accession>
<protein>
    <submittedName>
        <fullName evidence="2">Uncharacterized protein</fullName>
    </submittedName>
</protein>
<gene>
    <name evidence="2" type="ORF">Tco_0841920</name>
</gene>
<feature type="compositionally biased region" description="Basic and acidic residues" evidence="1">
    <location>
        <begin position="55"/>
        <end position="79"/>
    </location>
</feature>
<reference evidence="2" key="1">
    <citation type="journal article" date="2022" name="Int. J. Mol. Sci.">
        <title>Draft Genome of Tanacetum Coccineum: Genomic Comparison of Closely Related Tanacetum-Family Plants.</title>
        <authorList>
            <person name="Yamashiro T."/>
            <person name="Shiraishi A."/>
            <person name="Nakayama K."/>
            <person name="Satake H."/>
        </authorList>
    </citation>
    <scope>NUCLEOTIDE SEQUENCE</scope>
</reference>
<proteinExistence type="predicted"/>
<keyword evidence="3" id="KW-1185">Reference proteome</keyword>
<comment type="caution">
    <text evidence="2">The sequence shown here is derived from an EMBL/GenBank/DDBJ whole genome shotgun (WGS) entry which is preliminary data.</text>
</comment>